<gene>
    <name evidence="2" type="ORF">G9H71_07340</name>
</gene>
<dbReference type="SUPFAM" id="SSF54593">
    <property type="entry name" value="Glyoxalase/Bleomycin resistance protein/Dihydroxybiphenyl dioxygenase"/>
    <property type="match status" value="1"/>
</dbReference>
<proteinExistence type="predicted"/>
<comment type="caution">
    <text evidence="2">The sequence shown here is derived from an EMBL/GenBank/DDBJ whole genome shotgun (WGS) entry which is preliminary data.</text>
</comment>
<evidence type="ECO:0000259" key="1">
    <source>
        <dbReference type="PROSITE" id="PS51819"/>
    </source>
</evidence>
<evidence type="ECO:0000313" key="3">
    <source>
        <dbReference type="Proteomes" id="UP000800981"/>
    </source>
</evidence>
<dbReference type="InterPro" id="IPR029068">
    <property type="entry name" value="Glyas_Bleomycin-R_OHBP_Dase"/>
</dbReference>
<reference evidence="2 3" key="1">
    <citation type="submission" date="2020-03" db="EMBL/GenBank/DDBJ databases">
        <title>Two novel Motilibacter sp.</title>
        <authorList>
            <person name="Liu S."/>
        </authorList>
    </citation>
    <scope>NUCLEOTIDE SEQUENCE [LARGE SCALE GENOMIC DNA]</scope>
    <source>
        <strain evidence="2 3">E257</strain>
    </source>
</reference>
<dbReference type="CDD" id="cd06587">
    <property type="entry name" value="VOC"/>
    <property type="match status" value="1"/>
</dbReference>
<dbReference type="PROSITE" id="PS51819">
    <property type="entry name" value="VOC"/>
    <property type="match status" value="1"/>
</dbReference>
<sequence length="126" mass="13546">MSAAPALVDGVVSNLVVDCNDLGLVSRFWSGLLGLAVTESDEQWADLEPLPGGRLTLSFQRVPERKEAKNRLHLDITVPDVEAAGRRAAVLGAQPAGPLHVPADVGPWRVWRDPEGNEFCLLTRAG</sequence>
<organism evidence="2 3">
    <name type="scientific">Motilibacter deserti</name>
    <dbReference type="NCBI Taxonomy" id="2714956"/>
    <lineage>
        <taxon>Bacteria</taxon>
        <taxon>Bacillati</taxon>
        <taxon>Actinomycetota</taxon>
        <taxon>Actinomycetes</taxon>
        <taxon>Motilibacterales</taxon>
        <taxon>Motilibacteraceae</taxon>
        <taxon>Motilibacter</taxon>
    </lineage>
</organism>
<accession>A0ABX0GRV8</accession>
<protein>
    <submittedName>
        <fullName evidence="2">VOC family protein</fullName>
    </submittedName>
</protein>
<dbReference type="EMBL" id="JAANNP010000002">
    <property type="protein sequence ID" value="NHC13594.1"/>
    <property type="molecule type" value="Genomic_DNA"/>
</dbReference>
<dbReference type="Gene3D" id="3.10.180.10">
    <property type="entry name" value="2,3-Dihydroxybiphenyl 1,2-Dioxygenase, domain 1"/>
    <property type="match status" value="1"/>
</dbReference>
<evidence type="ECO:0000313" key="2">
    <source>
        <dbReference type="EMBL" id="NHC13594.1"/>
    </source>
</evidence>
<dbReference type="Pfam" id="PF18029">
    <property type="entry name" value="Glyoxalase_6"/>
    <property type="match status" value="1"/>
</dbReference>
<dbReference type="InterPro" id="IPR041581">
    <property type="entry name" value="Glyoxalase_6"/>
</dbReference>
<dbReference type="InterPro" id="IPR037523">
    <property type="entry name" value="VOC_core"/>
</dbReference>
<dbReference type="PANTHER" id="PTHR35908:SF1">
    <property type="entry name" value="CONSERVED PROTEIN"/>
    <property type="match status" value="1"/>
</dbReference>
<dbReference type="PANTHER" id="PTHR35908">
    <property type="entry name" value="HYPOTHETICAL FUSION PROTEIN"/>
    <property type="match status" value="1"/>
</dbReference>
<keyword evidence="3" id="KW-1185">Reference proteome</keyword>
<dbReference type="Proteomes" id="UP000800981">
    <property type="component" value="Unassembled WGS sequence"/>
</dbReference>
<name>A0ABX0GRV8_9ACTN</name>
<dbReference type="RefSeq" id="WP_166280214.1">
    <property type="nucleotide sequence ID" value="NZ_JAANNP010000002.1"/>
</dbReference>
<feature type="domain" description="VOC" evidence="1">
    <location>
        <begin position="11"/>
        <end position="124"/>
    </location>
</feature>